<dbReference type="EMBL" id="SSOB01000013">
    <property type="protein sequence ID" value="THF79466.1"/>
    <property type="molecule type" value="Genomic_DNA"/>
</dbReference>
<evidence type="ECO:0000313" key="2">
    <source>
        <dbReference type="EMBL" id="THF79466.1"/>
    </source>
</evidence>
<name>A0A4S4BWB9_9BACL</name>
<dbReference type="InterPro" id="IPR027417">
    <property type="entry name" value="P-loop_NTPase"/>
</dbReference>
<evidence type="ECO:0000256" key="1">
    <source>
        <dbReference type="SAM" id="MobiDB-lite"/>
    </source>
</evidence>
<gene>
    <name evidence="2" type="ORF">E6C55_11795</name>
</gene>
<keyword evidence="3" id="KW-1185">Reference proteome</keyword>
<dbReference type="OrthoDB" id="2016777at2"/>
<proteinExistence type="predicted"/>
<feature type="region of interest" description="Disordered" evidence="1">
    <location>
        <begin position="961"/>
        <end position="983"/>
    </location>
</feature>
<organism evidence="2 3">
    <name type="scientific">Cohnella fermenti</name>
    <dbReference type="NCBI Taxonomy" id="2565925"/>
    <lineage>
        <taxon>Bacteria</taxon>
        <taxon>Bacillati</taxon>
        <taxon>Bacillota</taxon>
        <taxon>Bacilli</taxon>
        <taxon>Bacillales</taxon>
        <taxon>Paenibacillaceae</taxon>
        <taxon>Cohnella</taxon>
    </lineage>
</organism>
<accession>A0A4S4BWB9</accession>
<evidence type="ECO:0000313" key="3">
    <source>
        <dbReference type="Proteomes" id="UP000310636"/>
    </source>
</evidence>
<dbReference type="SUPFAM" id="SSF52540">
    <property type="entry name" value="P-loop containing nucleoside triphosphate hydrolases"/>
    <property type="match status" value="1"/>
</dbReference>
<reference evidence="2 3" key="1">
    <citation type="submission" date="2019-04" db="EMBL/GenBank/DDBJ databases">
        <title>Cohnella sp. nov. isolated from preserved vegetables.</title>
        <authorList>
            <person name="Lin S.-Y."/>
            <person name="Hung M.-H."/>
            <person name="Young C.-C."/>
        </authorList>
    </citation>
    <scope>NUCLEOTIDE SEQUENCE [LARGE SCALE GENOMIC DNA]</scope>
    <source>
        <strain evidence="2 3">CC-MHH1044</strain>
    </source>
</reference>
<protein>
    <submittedName>
        <fullName evidence="2">Uncharacterized protein</fullName>
    </submittedName>
</protein>
<dbReference type="RefSeq" id="WP_136370002.1">
    <property type="nucleotide sequence ID" value="NZ_SSOB01000013.1"/>
</dbReference>
<sequence>MSTNPNQPAASDKVIIGARALGEQVYKIMPTYDLLLEQLQEIRSAAADYLSGGQRGREELSKQDFNNTLGIFGPRGTGKSSALYTLRVELAQDKSNILLPLIEPDNFGDNTKIIGSIVGLLCKEGNALLDRMRCMDLPRCDTSEASPLGSYFNNGTLKPNNPLKQIMDDTIEYHLYTERQYRDVLVQNYADLGTHIRKSERLLIPDIEFKKKLMALVDTIVDVQKSMVGKGNGSKRDMSATGANPPIPLIYIFIDDIDLKTSKTRELMDALLQYVNHPNIVTVLSGDYDILTESIILALLQDEPLRELGLGAYKSLKSENEENSEKALTILGRKSKLAHEYLKKTIPPARRHQLVKWNEQTIPGFAFGEETLLAQLVKLLGEWSIFSYMADVDHSDRTGKPGNTNKTVSKPLTKSYIIFDERPRGIVNAYYHLNQLLKARQEGREIKPEHQFQLVKAFVDTLILSNSRLLPHQGFIYERFLLWGSEAGSSAIRYDTLDELKGNGELEKELASLRTALYVIGELIRSLLPGAAYDSPAYLKWRRSVVDELLKRPAELVDIADARIKELFLQRNQHADYRLFFLAEALAVLADPEVSGLLVEFMSDSHVQWYKSQWEADNAQAQDELTIRTIHTLLLKEEKMRERGKSTNSLLDELYQQAYNGQADERSDLANFSINLLEALCAETAEIVTAERQFKPLLDTWDQELVSLQIKNKWPEYMELQVKRSLFLNSLISIKKAAAIKYEFDKSAAHIGRMLTLINRERENEEAGQPSNVPDAIYLTLENKMKDFAKTVKDKWLKPKAELEVELDQIEPRAIEAFRADPDGLSYTRYKETKGLVKRVLYPDGENKATRATFASYCKMLRSVENLSQNNRVYYGRKQAAAFLPFLRNAAYFSTTTILKDEDKAAIQQYAKYVGANQIEMEQDAYEGAKKYIKEKLEEAHEHFQMRTLEDIMEYNLNMTDLESDRPGDDSPEGLLDLGDFDA</sequence>
<dbReference type="Proteomes" id="UP000310636">
    <property type="component" value="Unassembled WGS sequence"/>
</dbReference>
<comment type="caution">
    <text evidence="2">The sequence shown here is derived from an EMBL/GenBank/DDBJ whole genome shotgun (WGS) entry which is preliminary data.</text>
</comment>
<dbReference type="AlphaFoldDB" id="A0A4S4BWB9"/>